<dbReference type="EMBL" id="CAFBNE010000171">
    <property type="protein sequence ID" value="CAB4969309.1"/>
    <property type="molecule type" value="Genomic_DNA"/>
</dbReference>
<dbReference type="AlphaFoldDB" id="A0A6J7LTS8"/>
<proteinExistence type="predicted"/>
<accession>A0A6J7LTS8</accession>
<gene>
    <name evidence="2" type="ORF">UFOPK3772_03209</name>
</gene>
<protein>
    <submittedName>
        <fullName evidence="2">Unannotated protein</fullName>
    </submittedName>
</protein>
<evidence type="ECO:0000256" key="1">
    <source>
        <dbReference type="SAM" id="MobiDB-lite"/>
    </source>
</evidence>
<name>A0A6J7LTS8_9ZZZZ</name>
<feature type="region of interest" description="Disordered" evidence="1">
    <location>
        <begin position="1"/>
        <end position="21"/>
    </location>
</feature>
<evidence type="ECO:0000313" key="2">
    <source>
        <dbReference type="EMBL" id="CAB4969309.1"/>
    </source>
</evidence>
<organism evidence="2">
    <name type="scientific">freshwater metagenome</name>
    <dbReference type="NCBI Taxonomy" id="449393"/>
    <lineage>
        <taxon>unclassified sequences</taxon>
        <taxon>metagenomes</taxon>
        <taxon>ecological metagenomes</taxon>
    </lineage>
</organism>
<sequence length="146" mass="15323">MSDSGRIGDPGNEPSPEEQARAWDQIVADLSGQIDFDAATSSLQINDPKAPDAFIDELLEPGELESDRYHPPEPPPIPRPSDVIARFAWAGALGGPVLLVIATFFSLGTFIAGLGVLAFVAGCITLVARMEDHGSADDRPDGGAVV</sequence>
<reference evidence="2" key="1">
    <citation type="submission" date="2020-05" db="EMBL/GenBank/DDBJ databases">
        <authorList>
            <person name="Chiriac C."/>
            <person name="Salcher M."/>
            <person name="Ghai R."/>
            <person name="Kavagutti S V."/>
        </authorList>
    </citation>
    <scope>NUCLEOTIDE SEQUENCE</scope>
</reference>